<keyword evidence="5 7" id="KW-0472">Membrane</keyword>
<gene>
    <name evidence="8" type="ORF">HJC23_004948</name>
</gene>
<sequence>MTNNPARLPRGGSSSSSSSSSSSPPTKKYTSVAQSALETIQSYKSSSSPRRFQPPSSSPLLPLAESALLDKETNAIYWQDVETSDILSTSLTKPYLTQRGVVHVRATVLFVVLWLWIWGSVSRYLCRRYFDSRPARSSSSHHQHNNNIVRTIVQFLTLLLHCLLLLRPPHYSSQLVATTILLYLLESYGCSTRRYLSHAVNAPGELMEYLESLRGAEVVVKWRVRCFHYEEREVWRGIWRGSGVVGRWVLGFLGSGDGRTEGRTTTTTTKEERGIELDTTKLGKRMEIYFVIHLSSSTPPRRLDTFNGNSCQDYTVASLWKHAPSFSSENQGAPFSKLTLSKLLVLKDRKAREDYFAQQAAFVMLEGRKDVNAEFATTIEVPGFCPKLLAVRPVPRARHISASLFCLHVYYLFTLLGLSLPYRIWFAKHCDEIRVSVVKETSDSSTLQEGNDENSPSHETKSSWFRSKIWGMSSPVSSAAMERQRAQELFRKSMQRFSLYEEEGLPPSLDEHRSRDKEQWQQSNNATIHQTRGRKMDLEASIESNDIADDFPSVAAQNTTISKDDDRINAGANNGPSIITDDANSGVPRDNVAMIPPQQST</sequence>
<dbReference type="AlphaFoldDB" id="A0ABD3PUC8"/>
<evidence type="ECO:0000256" key="2">
    <source>
        <dbReference type="ARBA" id="ARBA00009583"/>
    </source>
</evidence>
<feature type="region of interest" description="Disordered" evidence="6">
    <location>
        <begin position="559"/>
        <end position="601"/>
    </location>
</feature>
<feature type="region of interest" description="Disordered" evidence="6">
    <location>
        <begin position="1"/>
        <end position="30"/>
    </location>
</feature>
<comment type="subcellular location">
    <subcellularLocation>
        <location evidence="1">Membrane</location>
        <topology evidence="1">Multi-pass membrane protein</topology>
    </subcellularLocation>
</comment>
<reference evidence="8 9" key="1">
    <citation type="journal article" date="2020" name="G3 (Bethesda)">
        <title>Improved Reference Genome for Cyclotella cryptica CCMP332, a Model for Cell Wall Morphogenesis, Salinity Adaptation, and Lipid Production in Diatoms (Bacillariophyta).</title>
        <authorList>
            <person name="Roberts W.R."/>
            <person name="Downey K.M."/>
            <person name="Ruck E.C."/>
            <person name="Traller J.C."/>
            <person name="Alverson A.J."/>
        </authorList>
    </citation>
    <scope>NUCLEOTIDE SEQUENCE [LARGE SCALE GENOMIC DNA]</scope>
    <source>
        <strain evidence="8 9">CCMP332</strain>
    </source>
</reference>
<keyword evidence="4 7" id="KW-1133">Transmembrane helix</keyword>
<dbReference type="Proteomes" id="UP001516023">
    <property type="component" value="Unassembled WGS sequence"/>
</dbReference>
<name>A0ABD3PUC8_9STRA</name>
<feature type="compositionally biased region" description="Polar residues" evidence="6">
    <location>
        <begin position="520"/>
        <end position="530"/>
    </location>
</feature>
<evidence type="ECO:0000256" key="7">
    <source>
        <dbReference type="SAM" id="Phobius"/>
    </source>
</evidence>
<keyword evidence="9" id="KW-1185">Reference proteome</keyword>
<protein>
    <recommendedName>
        <fullName evidence="10">Transmembrane protein 231</fullName>
    </recommendedName>
</protein>
<comment type="caution">
    <text evidence="8">The sequence shown here is derived from an EMBL/GenBank/DDBJ whole genome shotgun (WGS) entry which is preliminary data.</text>
</comment>
<feature type="region of interest" description="Disordered" evidence="6">
    <location>
        <begin position="505"/>
        <end position="534"/>
    </location>
</feature>
<feature type="compositionally biased region" description="Basic and acidic residues" evidence="6">
    <location>
        <begin position="509"/>
        <end position="519"/>
    </location>
</feature>
<evidence type="ECO:0000256" key="4">
    <source>
        <dbReference type="ARBA" id="ARBA00022989"/>
    </source>
</evidence>
<dbReference type="InterPro" id="IPR026767">
    <property type="entry name" value="Tmem151"/>
</dbReference>
<dbReference type="PANTHER" id="PTHR31893:SF5">
    <property type="entry name" value="TRANSMEMBRANE PROTEIN 151 HOMOLOG"/>
    <property type="match status" value="1"/>
</dbReference>
<comment type="similarity">
    <text evidence="2">Belongs to the TMEM151 family.</text>
</comment>
<dbReference type="EMBL" id="JABMIG020000120">
    <property type="protein sequence ID" value="KAL3790966.1"/>
    <property type="molecule type" value="Genomic_DNA"/>
</dbReference>
<evidence type="ECO:0008006" key="10">
    <source>
        <dbReference type="Google" id="ProtNLM"/>
    </source>
</evidence>
<proteinExistence type="inferred from homology"/>
<evidence type="ECO:0000313" key="8">
    <source>
        <dbReference type="EMBL" id="KAL3790966.1"/>
    </source>
</evidence>
<feature type="transmembrane region" description="Helical" evidence="7">
    <location>
        <begin position="106"/>
        <end position="126"/>
    </location>
</feature>
<accession>A0ABD3PUC8</accession>
<dbReference type="GO" id="GO:0016020">
    <property type="term" value="C:membrane"/>
    <property type="evidence" value="ECO:0007669"/>
    <property type="project" value="UniProtKB-SubCell"/>
</dbReference>
<evidence type="ECO:0000256" key="3">
    <source>
        <dbReference type="ARBA" id="ARBA00022692"/>
    </source>
</evidence>
<keyword evidence="3 7" id="KW-0812">Transmembrane</keyword>
<evidence type="ECO:0000256" key="6">
    <source>
        <dbReference type="SAM" id="MobiDB-lite"/>
    </source>
</evidence>
<feature type="region of interest" description="Disordered" evidence="6">
    <location>
        <begin position="441"/>
        <end position="460"/>
    </location>
</feature>
<feature type="compositionally biased region" description="Low complexity" evidence="6">
    <location>
        <begin position="13"/>
        <end position="23"/>
    </location>
</feature>
<dbReference type="PANTHER" id="PTHR31893">
    <property type="entry name" value="TRANSMEMBRANE PROTEIN 151 HOMOLOG"/>
    <property type="match status" value="1"/>
</dbReference>
<evidence type="ECO:0000256" key="1">
    <source>
        <dbReference type="ARBA" id="ARBA00004141"/>
    </source>
</evidence>
<evidence type="ECO:0000256" key="5">
    <source>
        <dbReference type="ARBA" id="ARBA00023136"/>
    </source>
</evidence>
<organism evidence="8 9">
    <name type="scientific">Cyclotella cryptica</name>
    <dbReference type="NCBI Taxonomy" id="29204"/>
    <lineage>
        <taxon>Eukaryota</taxon>
        <taxon>Sar</taxon>
        <taxon>Stramenopiles</taxon>
        <taxon>Ochrophyta</taxon>
        <taxon>Bacillariophyta</taxon>
        <taxon>Coscinodiscophyceae</taxon>
        <taxon>Thalassiosirophycidae</taxon>
        <taxon>Stephanodiscales</taxon>
        <taxon>Stephanodiscaceae</taxon>
        <taxon>Cyclotella</taxon>
    </lineage>
</organism>
<evidence type="ECO:0000313" key="9">
    <source>
        <dbReference type="Proteomes" id="UP001516023"/>
    </source>
</evidence>